<keyword evidence="1" id="KW-1185">Reference proteome</keyword>
<organism evidence="1 3">
    <name type="scientific">Hydra vulgaris</name>
    <name type="common">Hydra</name>
    <name type="synonym">Hydra attenuata</name>
    <dbReference type="NCBI Taxonomy" id="6087"/>
    <lineage>
        <taxon>Eukaryota</taxon>
        <taxon>Metazoa</taxon>
        <taxon>Cnidaria</taxon>
        <taxon>Hydrozoa</taxon>
        <taxon>Hydroidolina</taxon>
        <taxon>Anthoathecata</taxon>
        <taxon>Aplanulata</taxon>
        <taxon>Hydridae</taxon>
        <taxon>Hydra</taxon>
    </lineage>
</organism>
<reference evidence="2 3" key="1">
    <citation type="submission" date="2025-05" db="UniProtKB">
        <authorList>
            <consortium name="RefSeq"/>
        </authorList>
    </citation>
    <scope>IDENTIFICATION</scope>
</reference>
<dbReference type="Gene3D" id="3.40.630.30">
    <property type="match status" value="1"/>
</dbReference>
<dbReference type="Proteomes" id="UP001652625">
    <property type="component" value="Chromosome 09"/>
</dbReference>
<evidence type="ECO:0000313" key="3">
    <source>
        <dbReference type="RefSeq" id="XP_065662227.1"/>
    </source>
</evidence>
<protein>
    <submittedName>
        <fullName evidence="2 3">Uncharacterized protein LOC100208005 isoform X3</fullName>
    </submittedName>
</protein>
<proteinExistence type="predicted"/>
<dbReference type="RefSeq" id="XP_065662226.1">
    <property type="nucleotide sequence ID" value="XM_065806154.1"/>
</dbReference>
<dbReference type="RefSeq" id="XP_065662227.1">
    <property type="nucleotide sequence ID" value="XM_065806155.1"/>
</dbReference>
<dbReference type="GeneID" id="100208005"/>
<gene>
    <name evidence="2 3" type="primary">LOC100208005</name>
</gene>
<name>A0ABM4CKE0_HYDVU</name>
<evidence type="ECO:0000313" key="2">
    <source>
        <dbReference type="RefSeq" id="XP_065662226.1"/>
    </source>
</evidence>
<evidence type="ECO:0000313" key="1">
    <source>
        <dbReference type="Proteomes" id="UP001652625"/>
    </source>
</evidence>
<accession>A0ABM4CKE0</accession>
<sequence>MLVRSYLRETIDGIIYKNIESESEMMDVINMFFGEFIEDLPICTFLLSQFDVIIRSLAWENSLKKSIEDGVSLIAVEEKTNNIVGFKINSIVDLKSTSEIDGSICDAEESKLDFLKDDKLDLCQIIDHLCTEMADINDLLLEKIPTLRKLFYSFAVGTLRNFRGRSIGFNLHKYSVKIARSIEAQCITVFAANPITVKIISKLNYLKIKSKAWNTFEFNGKKLFAEYKNGADYATTVYLDLTN</sequence>